<name>A0A8X8Z079_SALSN</name>
<comment type="caution">
    <text evidence="1">The sequence shown here is derived from an EMBL/GenBank/DDBJ whole genome shotgun (WGS) entry which is preliminary data.</text>
</comment>
<reference evidence="1" key="2">
    <citation type="submission" date="2020-08" db="EMBL/GenBank/DDBJ databases">
        <title>Plant Genome Project.</title>
        <authorList>
            <person name="Zhang R.-G."/>
        </authorList>
    </citation>
    <scope>NUCLEOTIDE SEQUENCE</scope>
    <source>
        <strain evidence="1">Huo1</strain>
        <tissue evidence="1">Leaf</tissue>
    </source>
</reference>
<evidence type="ECO:0000313" key="1">
    <source>
        <dbReference type="EMBL" id="KAG6387432.1"/>
    </source>
</evidence>
<gene>
    <name evidence="1" type="ORF">SASPL_152619</name>
</gene>
<keyword evidence="2" id="KW-1185">Reference proteome</keyword>
<protein>
    <submittedName>
        <fullName evidence="1">Uncharacterized protein</fullName>
    </submittedName>
</protein>
<evidence type="ECO:0000313" key="2">
    <source>
        <dbReference type="Proteomes" id="UP000298416"/>
    </source>
</evidence>
<proteinExistence type="predicted"/>
<sequence length="73" mass="8601">MGLQEEVPEENVYVDTIEATPAWNNKRDQLAEAMWLHEGTKVETKLLLIKQLRQMDFIVEANEDDVFEFMFVL</sequence>
<accession>A0A8X8Z079</accession>
<organism evidence="1">
    <name type="scientific">Salvia splendens</name>
    <name type="common">Scarlet sage</name>
    <dbReference type="NCBI Taxonomy" id="180675"/>
    <lineage>
        <taxon>Eukaryota</taxon>
        <taxon>Viridiplantae</taxon>
        <taxon>Streptophyta</taxon>
        <taxon>Embryophyta</taxon>
        <taxon>Tracheophyta</taxon>
        <taxon>Spermatophyta</taxon>
        <taxon>Magnoliopsida</taxon>
        <taxon>eudicotyledons</taxon>
        <taxon>Gunneridae</taxon>
        <taxon>Pentapetalae</taxon>
        <taxon>asterids</taxon>
        <taxon>lamiids</taxon>
        <taxon>Lamiales</taxon>
        <taxon>Lamiaceae</taxon>
        <taxon>Nepetoideae</taxon>
        <taxon>Mentheae</taxon>
        <taxon>Salviinae</taxon>
        <taxon>Salvia</taxon>
        <taxon>Salvia subgen. Calosphace</taxon>
        <taxon>core Calosphace</taxon>
    </lineage>
</organism>
<dbReference type="EMBL" id="PNBA02000021">
    <property type="protein sequence ID" value="KAG6387432.1"/>
    <property type="molecule type" value="Genomic_DNA"/>
</dbReference>
<dbReference type="AlphaFoldDB" id="A0A8X8Z079"/>
<dbReference type="Proteomes" id="UP000298416">
    <property type="component" value="Unassembled WGS sequence"/>
</dbReference>
<reference evidence="1" key="1">
    <citation type="submission" date="2018-01" db="EMBL/GenBank/DDBJ databases">
        <authorList>
            <person name="Mao J.F."/>
        </authorList>
    </citation>
    <scope>NUCLEOTIDE SEQUENCE</scope>
    <source>
        <strain evidence="1">Huo1</strain>
        <tissue evidence="1">Leaf</tissue>
    </source>
</reference>